<keyword evidence="2" id="KW-1133">Transmembrane helix</keyword>
<organism evidence="3 4">
    <name type="scientific">Myxococcus llanfairpwllgwyngyllgogerychwyrndrobwllllantysiliogogogochensis</name>
    <dbReference type="NCBI Taxonomy" id="2590453"/>
    <lineage>
        <taxon>Bacteria</taxon>
        <taxon>Pseudomonadati</taxon>
        <taxon>Myxococcota</taxon>
        <taxon>Myxococcia</taxon>
        <taxon>Myxococcales</taxon>
        <taxon>Cystobacterineae</taxon>
        <taxon>Myxococcaceae</taxon>
        <taxon>Myxococcus</taxon>
    </lineage>
</organism>
<dbReference type="GO" id="GO:0005886">
    <property type="term" value="C:plasma membrane"/>
    <property type="evidence" value="ECO:0007669"/>
    <property type="project" value="TreeGrafter"/>
</dbReference>
<keyword evidence="2" id="KW-0472">Membrane</keyword>
<gene>
    <name evidence="3" type="ORF">FJV41_46640</name>
</gene>
<dbReference type="AlphaFoldDB" id="A0A540WJ71"/>
<evidence type="ECO:0000256" key="1">
    <source>
        <dbReference type="SAM" id="MobiDB-lite"/>
    </source>
</evidence>
<keyword evidence="2" id="KW-0812">Transmembrane</keyword>
<name>A0A540WJ71_9BACT</name>
<dbReference type="Pfam" id="PF05359">
    <property type="entry name" value="DUF748"/>
    <property type="match status" value="1"/>
</dbReference>
<dbReference type="EMBL" id="VIFM01000397">
    <property type="protein sequence ID" value="TQF09062.1"/>
    <property type="molecule type" value="Genomic_DNA"/>
</dbReference>
<accession>A0A540WJ71</accession>
<feature type="region of interest" description="Disordered" evidence="1">
    <location>
        <begin position="139"/>
        <end position="161"/>
    </location>
</feature>
<dbReference type="PANTHER" id="PTHR30441:SF8">
    <property type="entry name" value="DUF748 DOMAIN-CONTAINING PROTEIN"/>
    <property type="match status" value="1"/>
</dbReference>
<dbReference type="InterPro" id="IPR052894">
    <property type="entry name" value="AsmA-related"/>
</dbReference>
<dbReference type="Proteomes" id="UP000315369">
    <property type="component" value="Unassembled WGS sequence"/>
</dbReference>
<feature type="transmembrane region" description="Helical" evidence="2">
    <location>
        <begin position="20"/>
        <end position="42"/>
    </location>
</feature>
<comment type="caution">
    <text evidence="3">The sequence shown here is derived from an EMBL/GenBank/DDBJ whole genome shotgun (WGS) entry which is preliminary data.</text>
</comment>
<reference evidence="3 4" key="1">
    <citation type="submission" date="2019-06" db="EMBL/GenBank/DDBJ databases">
        <authorList>
            <person name="Livingstone P."/>
            <person name="Whitworth D."/>
        </authorList>
    </citation>
    <scope>NUCLEOTIDE SEQUENCE [LARGE SCALE GENOMIC DNA]</scope>
    <source>
        <strain evidence="3 4">AM401</strain>
    </source>
</reference>
<dbReference type="OrthoDB" id="5482814at2"/>
<sequence>MKQDARNRKDPSRHRALKVALGVVSMALVLVVGVLALNPSWLAQRLRGQVETAATRALGHKVTLEKLDAQWFPKPGATMTNFRAEGEGDEPPFLEASRATATVRLWPFIRSLGKDVRVGAVKLEEPRVNLVRRADGTWNYESVGSAPGSSSGESGTGASTEASIESLRIQDGVVQVTDRQAAGGTAVAALRDLDVDLKHVGPGLPLEGSMKAAVAASKQNVEADFKVDPLPTGKPAPGQPWPTVTMKLRGRDFSVSEIRDFLPPSATAYFTGGLVDVDAEVKTDQGQYVLTGHGAAKGLKLRGDPASGSFDFNSRIDPANAKAAKVNFTRLALAGPGVDLGGTASVQMGPPRVRFALEGKELDLQHLLGALPNEPKKEASSNTTTALPATVRARLGKVEVDGTLKLASLRHGTLQATNVDAEAKLDDGVLLIERGGATVYGGRADLTGTKVDLTKSQPAWTLKANLDGMNTAQAFQALSGQSSLQGLASGELQLNGSGLDWTQVRDRVTGGGSVRLRDGALTTADLGGALAPALSQGLSALGQKGA</sequence>
<protein>
    <submittedName>
        <fullName evidence="3">AsmA family protein</fullName>
    </submittedName>
</protein>
<evidence type="ECO:0000313" key="3">
    <source>
        <dbReference type="EMBL" id="TQF09062.1"/>
    </source>
</evidence>
<feature type="compositionally biased region" description="Low complexity" evidence="1">
    <location>
        <begin position="141"/>
        <end position="161"/>
    </location>
</feature>
<proteinExistence type="predicted"/>
<evidence type="ECO:0000313" key="4">
    <source>
        <dbReference type="Proteomes" id="UP000315369"/>
    </source>
</evidence>
<dbReference type="PANTHER" id="PTHR30441">
    <property type="entry name" value="DUF748 DOMAIN-CONTAINING PROTEIN"/>
    <property type="match status" value="1"/>
</dbReference>
<dbReference type="GO" id="GO:0090313">
    <property type="term" value="P:regulation of protein targeting to membrane"/>
    <property type="evidence" value="ECO:0007669"/>
    <property type="project" value="TreeGrafter"/>
</dbReference>
<evidence type="ECO:0000256" key="2">
    <source>
        <dbReference type="SAM" id="Phobius"/>
    </source>
</evidence>
<keyword evidence="4" id="KW-1185">Reference proteome</keyword>
<dbReference type="InterPro" id="IPR008023">
    <property type="entry name" value="DUF748"/>
</dbReference>
<feature type="non-terminal residue" evidence="3">
    <location>
        <position position="546"/>
    </location>
</feature>